<keyword evidence="6" id="KW-0560">Oxidoreductase</keyword>
<dbReference type="GO" id="GO:0008831">
    <property type="term" value="F:dTDP-4-dehydrorhamnose reductase activity"/>
    <property type="evidence" value="ECO:0007669"/>
    <property type="project" value="UniProtKB-EC"/>
</dbReference>
<keyword evidence="6" id="KW-0521">NADP</keyword>
<dbReference type="GO" id="GO:0019305">
    <property type="term" value="P:dTDP-rhamnose biosynthetic process"/>
    <property type="evidence" value="ECO:0007669"/>
    <property type="project" value="UniProtKB-UniPathway"/>
</dbReference>
<comment type="pathway">
    <text evidence="1 6">Carbohydrate biosynthesis; dTDP-L-rhamnose biosynthesis.</text>
</comment>
<organism evidence="8 9">
    <name type="scientific">Cohaesibacter gelatinilyticus</name>
    <dbReference type="NCBI Taxonomy" id="372072"/>
    <lineage>
        <taxon>Bacteria</taxon>
        <taxon>Pseudomonadati</taxon>
        <taxon>Pseudomonadota</taxon>
        <taxon>Alphaproteobacteria</taxon>
        <taxon>Hyphomicrobiales</taxon>
        <taxon>Cohaesibacteraceae</taxon>
    </lineage>
</organism>
<evidence type="ECO:0000256" key="3">
    <source>
        <dbReference type="ARBA" id="ARBA00012929"/>
    </source>
</evidence>
<keyword evidence="9" id="KW-1185">Reference proteome</keyword>
<dbReference type="UniPathway" id="UPA00124"/>
<protein>
    <recommendedName>
        <fullName evidence="4 6">dTDP-4-dehydrorhamnose reductase</fullName>
        <ecNumber evidence="3 6">1.1.1.133</ecNumber>
    </recommendedName>
</protein>
<gene>
    <name evidence="8" type="ORF">SAMN06265368_3262</name>
</gene>
<dbReference type="RefSeq" id="WP_097154541.1">
    <property type="nucleotide sequence ID" value="NZ_OBEL01000004.1"/>
</dbReference>
<accession>A0A285PEK1</accession>
<dbReference type="PANTHER" id="PTHR10491">
    <property type="entry name" value="DTDP-4-DEHYDRORHAMNOSE REDUCTASE"/>
    <property type="match status" value="1"/>
</dbReference>
<reference evidence="8 9" key="1">
    <citation type="submission" date="2017-09" db="EMBL/GenBank/DDBJ databases">
        <authorList>
            <person name="Ehlers B."/>
            <person name="Leendertz F.H."/>
        </authorList>
    </citation>
    <scope>NUCLEOTIDE SEQUENCE [LARGE SCALE GENOMIC DNA]</scope>
    <source>
        <strain evidence="8 9">DSM 18289</strain>
    </source>
</reference>
<dbReference type="Gene3D" id="3.40.50.720">
    <property type="entry name" value="NAD(P)-binding Rossmann-like Domain"/>
    <property type="match status" value="1"/>
</dbReference>
<dbReference type="NCBIfam" id="TIGR01214">
    <property type="entry name" value="rmlD"/>
    <property type="match status" value="1"/>
</dbReference>
<dbReference type="Proteomes" id="UP000219439">
    <property type="component" value="Unassembled WGS sequence"/>
</dbReference>
<comment type="catalytic activity">
    <reaction evidence="5 6">
        <text>dTDP-beta-L-rhamnose + NADP(+) = dTDP-4-dehydro-beta-L-rhamnose + NADPH + H(+)</text>
        <dbReference type="Rhea" id="RHEA:21796"/>
        <dbReference type="ChEBI" id="CHEBI:15378"/>
        <dbReference type="ChEBI" id="CHEBI:57510"/>
        <dbReference type="ChEBI" id="CHEBI:57783"/>
        <dbReference type="ChEBI" id="CHEBI:58349"/>
        <dbReference type="ChEBI" id="CHEBI:62830"/>
        <dbReference type="EC" id="1.1.1.133"/>
    </reaction>
</comment>
<proteinExistence type="inferred from homology"/>
<dbReference type="Pfam" id="PF04321">
    <property type="entry name" value="RmlD_sub_bind"/>
    <property type="match status" value="1"/>
</dbReference>
<sequence length="295" mass="31978">MRILLIGKNGQVGFELQRALVPLGDVTALDRTGCDLRDANSMRMAIQAYCPDVIVNAAAYTAVDMAESEPELAQAINGHALGVLGAEAVKIGAVVVHYSTDYVFDGSKKTPYTEQDAEYPINIYGLSKLAGEQALQHSGADYLIFRTTWVYGAYGNNFVKTMLHLAADREILKVVSDQVGAPTSAALIADVTAQILRQMQTQGRNGFPFGLYNLTASGAVSWCDYARKVIAAGHAAGLDLRANLDAVTPIATRDYPTPAVRPLNSRLDTRNIQNTFNVSLSDWRDGLAHVLRYIL</sequence>
<evidence type="ECO:0000256" key="4">
    <source>
        <dbReference type="ARBA" id="ARBA00017099"/>
    </source>
</evidence>
<dbReference type="SUPFAM" id="SSF51735">
    <property type="entry name" value="NAD(P)-binding Rossmann-fold domains"/>
    <property type="match status" value="1"/>
</dbReference>
<dbReference type="PANTHER" id="PTHR10491:SF4">
    <property type="entry name" value="METHIONINE ADENOSYLTRANSFERASE 2 SUBUNIT BETA"/>
    <property type="match status" value="1"/>
</dbReference>
<dbReference type="CDD" id="cd05254">
    <property type="entry name" value="dTDP_HR_like_SDR_e"/>
    <property type="match status" value="1"/>
</dbReference>
<comment type="cofactor">
    <cofactor evidence="6">
        <name>Mg(2+)</name>
        <dbReference type="ChEBI" id="CHEBI:18420"/>
    </cofactor>
    <text evidence="6">Binds 1 Mg(2+) ion per monomer.</text>
</comment>
<evidence type="ECO:0000313" key="9">
    <source>
        <dbReference type="Proteomes" id="UP000219439"/>
    </source>
</evidence>
<dbReference type="AlphaFoldDB" id="A0A285PEK1"/>
<evidence type="ECO:0000256" key="1">
    <source>
        <dbReference type="ARBA" id="ARBA00004781"/>
    </source>
</evidence>
<dbReference type="GO" id="GO:0005829">
    <property type="term" value="C:cytosol"/>
    <property type="evidence" value="ECO:0007669"/>
    <property type="project" value="TreeGrafter"/>
</dbReference>
<dbReference type="NCBIfam" id="NF007440">
    <property type="entry name" value="PRK09987.1"/>
    <property type="match status" value="1"/>
</dbReference>
<evidence type="ECO:0000259" key="7">
    <source>
        <dbReference type="Pfam" id="PF04321"/>
    </source>
</evidence>
<comment type="function">
    <text evidence="6">Catalyzes the reduction of dTDP-6-deoxy-L-lyxo-4-hexulose to yield dTDP-L-rhamnose.</text>
</comment>
<name>A0A285PEK1_9HYPH</name>
<evidence type="ECO:0000313" key="8">
    <source>
        <dbReference type="EMBL" id="SNZ20159.1"/>
    </source>
</evidence>
<dbReference type="InterPro" id="IPR029903">
    <property type="entry name" value="RmlD-like-bd"/>
</dbReference>
<dbReference type="InterPro" id="IPR005913">
    <property type="entry name" value="dTDP_dehydrorham_reduct"/>
</dbReference>
<evidence type="ECO:0000256" key="6">
    <source>
        <dbReference type="RuleBase" id="RU364082"/>
    </source>
</evidence>
<evidence type="ECO:0000256" key="2">
    <source>
        <dbReference type="ARBA" id="ARBA00010944"/>
    </source>
</evidence>
<dbReference type="EC" id="1.1.1.133" evidence="3 6"/>
<dbReference type="EMBL" id="OBEL01000004">
    <property type="protein sequence ID" value="SNZ20159.1"/>
    <property type="molecule type" value="Genomic_DNA"/>
</dbReference>
<dbReference type="Gene3D" id="3.90.25.10">
    <property type="entry name" value="UDP-galactose 4-epimerase, domain 1"/>
    <property type="match status" value="1"/>
</dbReference>
<comment type="similarity">
    <text evidence="2 6">Belongs to the dTDP-4-dehydrorhamnose reductase family.</text>
</comment>
<dbReference type="InterPro" id="IPR036291">
    <property type="entry name" value="NAD(P)-bd_dom_sf"/>
</dbReference>
<feature type="domain" description="RmlD-like substrate binding" evidence="7">
    <location>
        <begin position="1"/>
        <end position="292"/>
    </location>
</feature>
<dbReference type="OrthoDB" id="9803892at2"/>
<evidence type="ECO:0000256" key="5">
    <source>
        <dbReference type="ARBA" id="ARBA00048200"/>
    </source>
</evidence>